<gene>
    <name evidence="2" type="ORF">K7432_011074</name>
</gene>
<reference evidence="2 3" key="1">
    <citation type="submission" date="2023-04" db="EMBL/GenBank/DDBJ databases">
        <title>Genome of Basidiobolus ranarum AG-B5.</title>
        <authorList>
            <person name="Stajich J.E."/>
            <person name="Carter-House D."/>
            <person name="Gryganskyi A."/>
        </authorList>
    </citation>
    <scope>NUCLEOTIDE SEQUENCE [LARGE SCALE GENOMIC DNA]</scope>
    <source>
        <strain evidence="2 3">AG-B5</strain>
    </source>
</reference>
<comment type="caution">
    <text evidence="2">The sequence shown here is derived from an EMBL/GenBank/DDBJ whole genome shotgun (WGS) entry which is preliminary data.</text>
</comment>
<feature type="coiled-coil region" evidence="1">
    <location>
        <begin position="145"/>
        <end position="199"/>
    </location>
</feature>
<keyword evidence="1" id="KW-0175">Coiled coil</keyword>
<organism evidence="2 3">
    <name type="scientific">Basidiobolus ranarum</name>
    <dbReference type="NCBI Taxonomy" id="34480"/>
    <lineage>
        <taxon>Eukaryota</taxon>
        <taxon>Fungi</taxon>
        <taxon>Fungi incertae sedis</taxon>
        <taxon>Zoopagomycota</taxon>
        <taxon>Entomophthoromycotina</taxon>
        <taxon>Basidiobolomycetes</taxon>
        <taxon>Basidiobolales</taxon>
        <taxon>Basidiobolaceae</taxon>
        <taxon>Basidiobolus</taxon>
    </lineage>
</organism>
<evidence type="ECO:0000256" key="1">
    <source>
        <dbReference type="SAM" id="Coils"/>
    </source>
</evidence>
<dbReference type="Pfam" id="PF14817">
    <property type="entry name" value="HAUS5"/>
    <property type="match status" value="1"/>
</dbReference>
<dbReference type="InterPro" id="IPR029131">
    <property type="entry name" value="HAUS5"/>
</dbReference>
<keyword evidence="3" id="KW-1185">Reference proteome</keyword>
<dbReference type="EMBL" id="JASJQH010007696">
    <property type="protein sequence ID" value="KAK9702777.1"/>
    <property type="molecule type" value="Genomic_DNA"/>
</dbReference>
<proteinExistence type="predicted"/>
<dbReference type="Proteomes" id="UP001479436">
    <property type="component" value="Unassembled WGS sequence"/>
</dbReference>
<accession>A0ABR2VUK4</accession>
<evidence type="ECO:0000313" key="2">
    <source>
        <dbReference type="EMBL" id="KAK9702777.1"/>
    </source>
</evidence>
<evidence type="ECO:0000313" key="3">
    <source>
        <dbReference type="Proteomes" id="UP001479436"/>
    </source>
</evidence>
<sequence>MSTQTSHKVGVTFPTEGKTPQELSQQLSIWAQHELGYKRTVNLSLTSDKNETSEAELQPLCRNQLIPIFQYLVNHVTSRRKVQHVRKVLARHSGAEHSSKEEHQVSKSLSLRNLVISKNLDETTVGLEKRNQEKTERCKKSILRLKDIESKISQVQFKLKQKKIQLCLKEYYISHLKKFQKITENYENLIKEITRMDQDKLMEHKEYVEGVREICLSMSQMTQEIIRKGESSNLEEVNQRLEALVSSTPPVEFLRYIMSSIKEGYTELKQLGAVWISELNEANIPNLNGMLEHCHEEQMSKFVEIEDMLNTVEEQKQIIAKKYSELDADIANTFTDDIGSLVSDLIKAKTEYQSAIVAQNAIQDALQVARDEETTYLEASSNLEEQRRDIQIEAKEIDLKCLALQTLARNNLQYRVTTMEQLQKFSEFSQDKIEPMKERFNGTISRLKNFSINDCATFGNVNLPTDGASVDGKSLNLTIHRISQDPFILNLKNTLGCPPYMGAESILEFLSTQINEVWKTKTVLRHFTTYNENFKSLWDYELEKLDCPSGLVDTSSDDGSLNILQTVRSLKDYAVSRGDQASDEELTRIARRLDEYPQLIKSHKMLLQLSKERNALYNGEIGSIVEQNGRTLREYLHEWRKLVV</sequence>
<name>A0ABR2VUK4_9FUNG</name>
<protein>
    <submittedName>
        <fullName evidence="2">Uncharacterized protein</fullName>
    </submittedName>
</protein>